<dbReference type="STRING" id="361077.A0A151ZK73"/>
<dbReference type="InterPro" id="IPR000988">
    <property type="entry name" value="Ribosomal_eL24-rel_N"/>
</dbReference>
<dbReference type="CDD" id="cd00472">
    <property type="entry name" value="Ribosomal_L24e_L24"/>
    <property type="match status" value="1"/>
</dbReference>
<dbReference type="GO" id="GO:0022625">
    <property type="term" value="C:cytosolic large ribosomal subunit"/>
    <property type="evidence" value="ECO:0007669"/>
    <property type="project" value="TreeGrafter"/>
</dbReference>
<dbReference type="PANTHER" id="PTHR10792">
    <property type="entry name" value="60S RIBOSOMAL PROTEIN L24"/>
    <property type="match status" value="1"/>
</dbReference>
<feature type="compositionally biased region" description="Basic and acidic residues" evidence="4">
    <location>
        <begin position="99"/>
        <end position="114"/>
    </location>
</feature>
<accession>A0A151ZK73</accession>
<name>A0A151ZK73_TIELA</name>
<evidence type="ECO:0000313" key="6">
    <source>
        <dbReference type="EMBL" id="KYQ94346.1"/>
    </source>
</evidence>
<dbReference type="Gene3D" id="2.30.170.20">
    <property type="entry name" value="Ribosomal protein L24e"/>
    <property type="match status" value="1"/>
</dbReference>
<organism evidence="6 7">
    <name type="scientific">Tieghemostelium lacteum</name>
    <name type="common">Slime mold</name>
    <name type="synonym">Dictyostelium lacteum</name>
    <dbReference type="NCBI Taxonomy" id="361077"/>
    <lineage>
        <taxon>Eukaryota</taxon>
        <taxon>Amoebozoa</taxon>
        <taxon>Evosea</taxon>
        <taxon>Eumycetozoa</taxon>
        <taxon>Dictyostelia</taxon>
        <taxon>Dictyosteliales</taxon>
        <taxon>Raperosteliaceae</taxon>
        <taxon>Tieghemostelium</taxon>
    </lineage>
</organism>
<keyword evidence="2 6" id="KW-0689">Ribosomal protein</keyword>
<dbReference type="EMBL" id="LODT01000022">
    <property type="protein sequence ID" value="KYQ94346.1"/>
    <property type="molecule type" value="Genomic_DNA"/>
</dbReference>
<dbReference type="SUPFAM" id="SSF57716">
    <property type="entry name" value="Glucocorticoid receptor-like (DNA-binding domain)"/>
    <property type="match status" value="1"/>
</dbReference>
<dbReference type="FunCoup" id="A0A151ZK73">
    <property type="interactions" value="552"/>
</dbReference>
<dbReference type="PANTHER" id="PTHR10792:SF1">
    <property type="entry name" value="RIBOSOMAL PROTEIN L24"/>
    <property type="match status" value="1"/>
</dbReference>
<sequence length="139" mass="15823">MKTGICSYSEFKIYPSKGIKFVRLDSKVLHFINTKVESLSNRKINPRDIRWTNVYRRINKSTGDAVAAKKKSRRTKKVEKSIVGASLEVINQKRNLKPEVKAAQRETHLREIKEKKKAAAGKKEQQKTAKPSAKTAKGK</sequence>
<reference evidence="6 7" key="1">
    <citation type="submission" date="2015-12" db="EMBL/GenBank/DDBJ databases">
        <title>Dictyostelia acquired genes for synthesis and detection of signals that induce cell-type specialization by lateral gene transfer from prokaryotes.</title>
        <authorList>
            <person name="Gloeckner G."/>
            <person name="Schaap P."/>
        </authorList>
    </citation>
    <scope>NUCLEOTIDE SEQUENCE [LARGE SCALE GENOMIC DNA]</scope>
    <source>
        <strain evidence="6 7">TK</strain>
    </source>
</reference>
<dbReference type="GO" id="GO:0003729">
    <property type="term" value="F:mRNA binding"/>
    <property type="evidence" value="ECO:0007669"/>
    <property type="project" value="TreeGrafter"/>
</dbReference>
<feature type="domain" description="Large ribosomal subunit protein eL24-related N-terminal" evidence="5">
    <location>
        <begin position="1"/>
        <end position="61"/>
    </location>
</feature>
<dbReference type="InParanoid" id="A0A151ZK73"/>
<keyword evidence="3" id="KW-0687">Ribonucleoprotein</keyword>
<dbReference type="AlphaFoldDB" id="A0A151ZK73"/>
<proteinExistence type="inferred from homology"/>
<dbReference type="InterPro" id="IPR056366">
    <property type="entry name" value="Ribosomal_eL24"/>
</dbReference>
<dbReference type="GO" id="GO:0003735">
    <property type="term" value="F:structural constituent of ribosome"/>
    <property type="evidence" value="ECO:0007669"/>
    <property type="project" value="InterPro"/>
</dbReference>
<comment type="similarity">
    <text evidence="1">Belongs to the eukaryotic ribosomal protein eL24 family.</text>
</comment>
<comment type="caution">
    <text evidence="6">The sequence shown here is derived from an EMBL/GenBank/DDBJ whole genome shotgun (WGS) entry which is preliminary data.</text>
</comment>
<evidence type="ECO:0000256" key="4">
    <source>
        <dbReference type="SAM" id="MobiDB-lite"/>
    </source>
</evidence>
<evidence type="ECO:0000259" key="5">
    <source>
        <dbReference type="Pfam" id="PF01246"/>
    </source>
</evidence>
<dbReference type="Proteomes" id="UP000076078">
    <property type="component" value="Unassembled WGS sequence"/>
</dbReference>
<feature type="region of interest" description="Disordered" evidence="4">
    <location>
        <begin position="99"/>
        <end position="139"/>
    </location>
</feature>
<evidence type="ECO:0000256" key="1">
    <source>
        <dbReference type="ARBA" id="ARBA00005647"/>
    </source>
</evidence>
<protein>
    <submittedName>
        <fullName evidence="6">S60 ribosomal protein L24</fullName>
    </submittedName>
</protein>
<dbReference type="Gene3D" id="6.10.250.1270">
    <property type="match status" value="1"/>
</dbReference>
<dbReference type="OrthoDB" id="1727108at2759"/>
<evidence type="ECO:0000256" key="3">
    <source>
        <dbReference type="ARBA" id="ARBA00023274"/>
    </source>
</evidence>
<dbReference type="GO" id="GO:0002181">
    <property type="term" value="P:cytoplasmic translation"/>
    <property type="evidence" value="ECO:0007669"/>
    <property type="project" value="TreeGrafter"/>
</dbReference>
<dbReference type="OMA" id="PGHGKKM"/>
<gene>
    <name evidence="6" type="ORF">DLAC_04642</name>
</gene>
<evidence type="ECO:0000256" key="2">
    <source>
        <dbReference type="ARBA" id="ARBA00022980"/>
    </source>
</evidence>
<keyword evidence="7" id="KW-1185">Reference proteome</keyword>
<dbReference type="InterPro" id="IPR038630">
    <property type="entry name" value="L24e/L24_sf"/>
</dbReference>
<dbReference type="Pfam" id="PF01246">
    <property type="entry name" value="Ribosomal_L24e"/>
    <property type="match status" value="1"/>
</dbReference>
<evidence type="ECO:0000313" key="7">
    <source>
        <dbReference type="Proteomes" id="UP000076078"/>
    </source>
</evidence>